<protein>
    <recommendedName>
        <fullName evidence="1">Fe/B12 periplasmic-binding domain-containing protein</fullName>
    </recommendedName>
</protein>
<dbReference type="AlphaFoldDB" id="A0A520LJY8"/>
<organism evidence="2 3">
    <name type="scientific">SAR92 clade bacterium</name>
    <dbReference type="NCBI Taxonomy" id="2315479"/>
    <lineage>
        <taxon>Bacteria</taxon>
        <taxon>Pseudomonadati</taxon>
        <taxon>Pseudomonadota</taxon>
        <taxon>Gammaproteobacteria</taxon>
        <taxon>Cellvibrionales</taxon>
        <taxon>Porticoccaceae</taxon>
        <taxon>SAR92 clade</taxon>
    </lineage>
</organism>
<dbReference type="PANTHER" id="PTHR30535">
    <property type="entry name" value="VITAMIN B12-BINDING PROTEIN"/>
    <property type="match status" value="1"/>
</dbReference>
<dbReference type="InterPro" id="IPR050902">
    <property type="entry name" value="ABC_Transporter_SBP"/>
</dbReference>
<sequence length="105" mass="11924">MTVNNQHIISELISICGGVNIFGNLDSLTPIISLEAVLSENPRVILSSGNEKDSRDLFEFWQKWKDIDAVKNKNLFLVPPDLLARQTFRILSGAEYLCQFLEQSR</sequence>
<dbReference type="PROSITE" id="PS50983">
    <property type="entry name" value="FE_B12_PBP"/>
    <property type="match status" value="1"/>
</dbReference>
<evidence type="ECO:0000259" key="1">
    <source>
        <dbReference type="PROSITE" id="PS50983"/>
    </source>
</evidence>
<dbReference type="Gene3D" id="3.40.50.1980">
    <property type="entry name" value="Nitrogenase molybdenum iron protein domain"/>
    <property type="match status" value="1"/>
</dbReference>
<proteinExistence type="predicted"/>
<dbReference type="Proteomes" id="UP000318148">
    <property type="component" value="Unassembled WGS sequence"/>
</dbReference>
<evidence type="ECO:0000313" key="3">
    <source>
        <dbReference type="Proteomes" id="UP000318148"/>
    </source>
</evidence>
<dbReference type="GO" id="GO:0071281">
    <property type="term" value="P:cellular response to iron ion"/>
    <property type="evidence" value="ECO:0007669"/>
    <property type="project" value="TreeGrafter"/>
</dbReference>
<dbReference type="InterPro" id="IPR002491">
    <property type="entry name" value="ABC_transptr_periplasmic_BD"/>
</dbReference>
<feature type="domain" description="Fe/B12 periplasmic-binding" evidence="1">
    <location>
        <begin position="1"/>
        <end position="105"/>
    </location>
</feature>
<name>A0A520LJY8_9GAMM</name>
<gene>
    <name evidence="2" type="ORF">EVB02_03750</name>
</gene>
<comment type="caution">
    <text evidence="2">The sequence shown here is derived from an EMBL/GenBank/DDBJ whole genome shotgun (WGS) entry which is preliminary data.</text>
</comment>
<reference evidence="2 3" key="1">
    <citation type="submission" date="2019-02" db="EMBL/GenBank/DDBJ databases">
        <title>Prokaryotic population dynamics and viral predation in marine succession experiment using metagenomics: the confinement effect.</title>
        <authorList>
            <person name="Haro-Moreno J.M."/>
            <person name="Rodriguez-Valera F."/>
            <person name="Lopez-Perez M."/>
        </authorList>
    </citation>
    <scope>NUCLEOTIDE SEQUENCE [LARGE SCALE GENOMIC DNA]</scope>
    <source>
        <strain evidence="2">MED-G169</strain>
    </source>
</reference>
<dbReference type="SUPFAM" id="SSF53807">
    <property type="entry name" value="Helical backbone' metal receptor"/>
    <property type="match status" value="1"/>
</dbReference>
<evidence type="ECO:0000313" key="2">
    <source>
        <dbReference type="EMBL" id="RZO04949.1"/>
    </source>
</evidence>
<accession>A0A520LJY8</accession>
<dbReference type="Pfam" id="PF01497">
    <property type="entry name" value="Peripla_BP_2"/>
    <property type="match status" value="1"/>
</dbReference>
<dbReference type="EMBL" id="SHBO01000051">
    <property type="protein sequence ID" value="RZO04949.1"/>
    <property type="molecule type" value="Genomic_DNA"/>
</dbReference>
<dbReference type="PANTHER" id="PTHR30535:SF34">
    <property type="entry name" value="MOLYBDATE-BINDING PROTEIN MOLA"/>
    <property type="match status" value="1"/>
</dbReference>